<protein>
    <submittedName>
        <fullName evidence="1">Uncharacterized protein</fullName>
    </submittedName>
</protein>
<reference evidence="1 2" key="1">
    <citation type="submission" date="2015-07" db="EMBL/GenBank/DDBJ databases">
        <title>The genome of Dufourea novaeangliae.</title>
        <authorList>
            <person name="Pan H."/>
            <person name="Kapheim K."/>
        </authorList>
    </citation>
    <scope>NUCLEOTIDE SEQUENCE [LARGE SCALE GENOMIC DNA]</scope>
    <source>
        <strain evidence="1">0120121106</strain>
        <tissue evidence="1">Whole body</tissue>
    </source>
</reference>
<evidence type="ECO:0000313" key="2">
    <source>
        <dbReference type="Proteomes" id="UP000076502"/>
    </source>
</evidence>
<organism evidence="1 2">
    <name type="scientific">Dufourea novaeangliae</name>
    <name type="common">Sweat bee</name>
    <dbReference type="NCBI Taxonomy" id="178035"/>
    <lineage>
        <taxon>Eukaryota</taxon>
        <taxon>Metazoa</taxon>
        <taxon>Ecdysozoa</taxon>
        <taxon>Arthropoda</taxon>
        <taxon>Hexapoda</taxon>
        <taxon>Insecta</taxon>
        <taxon>Pterygota</taxon>
        <taxon>Neoptera</taxon>
        <taxon>Endopterygota</taxon>
        <taxon>Hymenoptera</taxon>
        <taxon>Apocrita</taxon>
        <taxon>Aculeata</taxon>
        <taxon>Apoidea</taxon>
        <taxon>Anthophila</taxon>
        <taxon>Halictidae</taxon>
        <taxon>Rophitinae</taxon>
        <taxon>Dufourea</taxon>
    </lineage>
</organism>
<gene>
    <name evidence="1" type="ORF">WN55_09180</name>
</gene>
<dbReference type="AlphaFoldDB" id="A0A154P8T7"/>
<sequence length="58" mass="6270">MFKWESFSLGAARTAPPTTTIGRVPPSEAATTTTISHFYRLFVTPLWARGGSAEEVGL</sequence>
<keyword evidence="2" id="KW-1185">Reference proteome</keyword>
<evidence type="ECO:0000313" key="1">
    <source>
        <dbReference type="EMBL" id="KZC08277.1"/>
    </source>
</evidence>
<dbReference type="EMBL" id="KQ434846">
    <property type="protein sequence ID" value="KZC08277.1"/>
    <property type="molecule type" value="Genomic_DNA"/>
</dbReference>
<name>A0A154P8T7_DUFNO</name>
<proteinExistence type="predicted"/>
<accession>A0A154P8T7</accession>
<dbReference type="Proteomes" id="UP000076502">
    <property type="component" value="Unassembled WGS sequence"/>
</dbReference>